<comment type="caution">
    <text evidence="2">The sequence shown here is derived from an EMBL/GenBank/DDBJ whole genome shotgun (WGS) entry which is preliminary data.</text>
</comment>
<dbReference type="EMBL" id="CAUJNA010001724">
    <property type="protein sequence ID" value="CAJ1388623.1"/>
    <property type="molecule type" value="Genomic_DNA"/>
</dbReference>
<evidence type="ECO:0000256" key="1">
    <source>
        <dbReference type="SAM" id="MobiDB-lite"/>
    </source>
</evidence>
<dbReference type="InterPro" id="IPR023214">
    <property type="entry name" value="HAD_sf"/>
</dbReference>
<dbReference type="AlphaFoldDB" id="A0AA36IJ83"/>
<feature type="compositionally biased region" description="Low complexity" evidence="1">
    <location>
        <begin position="177"/>
        <end position="189"/>
    </location>
</feature>
<evidence type="ECO:0000313" key="3">
    <source>
        <dbReference type="Proteomes" id="UP001178507"/>
    </source>
</evidence>
<keyword evidence="3" id="KW-1185">Reference proteome</keyword>
<feature type="compositionally biased region" description="Polar residues" evidence="1">
    <location>
        <begin position="140"/>
        <end position="151"/>
    </location>
</feature>
<organism evidence="2 3">
    <name type="scientific">Effrenium voratum</name>
    <dbReference type="NCBI Taxonomy" id="2562239"/>
    <lineage>
        <taxon>Eukaryota</taxon>
        <taxon>Sar</taxon>
        <taxon>Alveolata</taxon>
        <taxon>Dinophyceae</taxon>
        <taxon>Suessiales</taxon>
        <taxon>Symbiodiniaceae</taxon>
        <taxon>Effrenium</taxon>
    </lineage>
</organism>
<dbReference type="PANTHER" id="PTHR38899">
    <property type="entry name" value="DOMAIN OOKINETE PROTEIN, PUTATIVE-RELATED"/>
    <property type="match status" value="1"/>
</dbReference>
<dbReference type="InterPro" id="IPR036412">
    <property type="entry name" value="HAD-like_sf"/>
</dbReference>
<sequence>MKSVFGGWLWTCCSSGDTSPDRLDRLDRLEPEDWAVSRDDRTKPSCKSRTTQVLPAPSPSLPCRPCKRPDLLDFGDCEATAEPLKDTKGAGSSTPRAPAMPAATYQLPLKAASFRTASAIQEQVRNLSKGSRGSAARNLSKGSSSGRSTKAWQEVRPEESLPGFPLLIPSTEKRSKSLSTRSTARSTAESLKRAVDSVGTNSGGTGPSADGKSPWSPGTSRSFSKSSKDAVIIFDWDDTLCPTSWALEQIRNCPDTAALLEAEKAHTEQLDAHAAAVVALLRAARSCARVAVVTLATKEFFTQSAETFLEGARIKELFRELGIKVYFAERAQETNKATEVAAKSQAMTQCLSHLYGSQLMRWNVLAIGDSTVELEALKKVLAGKWRTPLCKTLKFDARPSLDQLTTQIQTVTPHLADMMACSKDFDRFSLQPWG</sequence>
<name>A0AA36IJ83_9DINO</name>
<dbReference type="Gene3D" id="3.40.50.1000">
    <property type="entry name" value="HAD superfamily/HAD-like"/>
    <property type="match status" value="1"/>
</dbReference>
<accession>A0AA36IJ83</accession>
<feature type="region of interest" description="Disordered" evidence="1">
    <location>
        <begin position="35"/>
        <end position="62"/>
    </location>
</feature>
<dbReference type="SUPFAM" id="SSF56784">
    <property type="entry name" value="HAD-like"/>
    <property type="match status" value="1"/>
</dbReference>
<feature type="region of interest" description="Disordered" evidence="1">
    <location>
        <begin position="123"/>
        <end position="224"/>
    </location>
</feature>
<dbReference type="Proteomes" id="UP001178507">
    <property type="component" value="Unassembled WGS sequence"/>
</dbReference>
<dbReference type="PANTHER" id="PTHR38899:SF1">
    <property type="entry name" value="PROTEIN KINASE"/>
    <property type="match status" value="1"/>
</dbReference>
<evidence type="ECO:0000313" key="2">
    <source>
        <dbReference type="EMBL" id="CAJ1388623.1"/>
    </source>
</evidence>
<gene>
    <name evidence="2" type="ORF">EVOR1521_LOCUS14448</name>
</gene>
<reference evidence="2" key="1">
    <citation type="submission" date="2023-08" db="EMBL/GenBank/DDBJ databases">
        <authorList>
            <person name="Chen Y."/>
            <person name="Shah S."/>
            <person name="Dougan E. K."/>
            <person name="Thang M."/>
            <person name="Chan C."/>
        </authorList>
    </citation>
    <scope>NUCLEOTIDE SEQUENCE</scope>
</reference>
<proteinExistence type="predicted"/>
<protein>
    <submittedName>
        <fullName evidence="2">Uncharacterized protein</fullName>
    </submittedName>
</protein>